<protein>
    <submittedName>
        <fullName evidence="3">Uncharacterized protein</fullName>
    </submittedName>
</protein>
<evidence type="ECO:0000313" key="4">
    <source>
        <dbReference type="Proteomes" id="UP000245609"/>
    </source>
</evidence>
<keyword evidence="2" id="KW-0732">Signal</keyword>
<sequence>MNFFSVFLLLLAILLELSLFACYPYGSDNELHTVSRAPVDFETYVKRDQEMGLGFDGDSFPNLDIDNNDLQTTLTRTNGDESENACSGDQPCDSFMEILKRDEGSPTQTELVTSTEGPGSQGINADGINEPVSDLSSEPSSDEGADQVENIDNVDNGPGENDVNDSGGETEDANSE</sequence>
<gene>
    <name evidence="3" type="ORF">BB560_007209</name>
</gene>
<evidence type="ECO:0000256" key="2">
    <source>
        <dbReference type="SAM" id="SignalP"/>
    </source>
</evidence>
<dbReference type="AlphaFoldDB" id="A0A2T9XXW5"/>
<keyword evidence="4" id="KW-1185">Reference proteome</keyword>
<accession>A0A2T9XXW5</accession>
<name>A0A2T9XXW5_9FUNG</name>
<evidence type="ECO:0000313" key="3">
    <source>
        <dbReference type="EMBL" id="PVU84931.1"/>
    </source>
</evidence>
<organism evidence="3 4">
    <name type="scientific">Smittium megazygosporum</name>
    <dbReference type="NCBI Taxonomy" id="133381"/>
    <lineage>
        <taxon>Eukaryota</taxon>
        <taxon>Fungi</taxon>
        <taxon>Fungi incertae sedis</taxon>
        <taxon>Zoopagomycota</taxon>
        <taxon>Kickxellomycotina</taxon>
        <taxon>Harpellomycetes</taxon>
        <taxon>Harpellales</taxon>
        <taxon>Legeriomycetaceae</taxon>
        <taxon>Smittium</taxon>
    </lineage>
</organism>
<comment type="caution">
    <text evidence="3">The sequence shown here is derived from an EMBL/GenBank/DDBJ whole genome shotgun (WGS) entry which is preliminary data.</text>
</comment>
<proteinExistence type="predicted"/>
<feature type="compositionally biased region" description="Polar residues" evidence="1">
    <location>
        <begin position="105"/>
        <end position="123"/>
    </location>
</feature>
<feature type="chain" id="PRO_5015606122" evidence="2">
    <location>
        <begin position="21"/>
        <end position="176"/>
    </location>
</feature>
<evidence type="ECO:0000256" key="1">
    <source>
        <dbReference type="SAM" id="MobiDB-lite"/>
    </source>
</evidence>
<feature type="region of interest" description="Disordered" evidence="1">
    <location>
        <begin position="100"/>
        <end position="176"/>
    </location>
</feature>
<dbReference type="Proteomes" id="UP000245609">
    <property type="component" value="Unassembled WGS sequence"/>
</dbReference>
<dbReference type="EMBL" id="MBFS01003777">
    <property type="protein sequence ID" value="PVU84931.1"/>
    <property type="molecule type" value="Genomic_DNA"/>
</dbReference>
<reference evidence="3 4" key="1">
    <citation type="journal article" date="2018" name="MBio">
        <title>Comparative Genomics Reveals the Core Gene Toolbox for the Fungus-Insect Symbiosis.</title>
        <authorList>
            <person name="Wang Y."/>
            <person name="Stata M."/>
            <person name="Wang W."/>
            <person name="Stajich J.E."/>
            <person name="White M.M."/>
            <person name="Moncalvo J.M."/>
        </authorList>
    </citation>
    <scope>NUCLEOTIDE SEQUENCE [LARGE SCALE GENOMIC DNA]</scope>
    <source>
        <strain evidence="3 4">SC-DP-2</strain>
    </source>
</reference>
<feature type="signal peptide" evidence="2">
    <location>
        <begin position="1"/>
        <end position="20"/>
    </location>
</feature>